<dbReference type="InterPro" id="IPR006212">
    <property type="entry name" value="Furin_repeat"/>
</dbReference>
<name>A0AAU9JRT9_9CILI</name>
<dbReference type="EMBL" id="CAJZBQ010000050">
    <property type="protein sequence ID" value="CAG9329958.1"/>
    <property type="molecule type" value="Genomic_DNA"/>
</dbReference>
<feature type="chain" id="PRO_5043336508" evidence="1">
    <location>
        <begin position="21"/>
        <end position="783"/>
    </location>
</feature>
<organism evidence="2 3">
    <name type="scientific">Blepharisma stoltei</name>
    <dbReference type="NCBI Taxonomy" id="1481888"/>
    <lineage>
        <taxon>Eukaryota</taxon>
        <taxon>Sar</taxon>
        <taxon>Alveolata</taxon>
        <taxon>Ciliophora</taxon>
        <taxon>Postciliodesmatophora</taxon>
        <taxon>Heterotrichea</taxon>
        <taxon>Heterotrichida</taxon>
        <taxon>Blepharismidae</taxon>
        <taxon>Blepharisma</taxon>
    </lineage>
</organism>
<proteinExistence type="predicted"/>
<dbReference type="PANTHER" id="PTHR45756:SF1">
    <property type="entry name" value="PROTEIN KINASE DOMAIN CONTAINING PROTEIN"/>
    <property type="match status" value="1"/>
</dbReference>
<evidence type="ECO:0000313" key="3">
    <source>
        <dbReference type="Proteomes" id="UP001162131"/>
    </source>
</evidence>
<dbReference type="SMART" id="SM00261">
    <property type="entry name" value="FU"/>
    <property type="match status" value="5"/>
</dbReference>
<evidence type="ECO:0000313" key="2">
    <source>
        <dbReference type="EMBL" id="CAG9329958.1"/>
    </source>
</evidence>
<dbReference type="AlphaFoldDB" id="A0AAU9JRT9"/>
<dbReference type="InterPro" id="IPR053215">
    <property type="entry name" value="TKL_Ser/Thr_kinase"/>
</dbReference>
<reference evidence="2" key="1">
    <citation type="submission" date="2021-09" db="EMBL/GenBank/DDBJ databases">
        <authorList>
            <consortium name="AG Swart"/>
            <person name="Singh M."/>
            <person name="Singh A."/>
            <person name="Seah K."/>
            <person name="Emmerich C."/>
        </authorList>
    </citation>
    <scope>NUCLEOTIDE SEQUENCE</scope>
    <source>
        <strain evidence="2">ATCC30299</strain>
    </source>
</reference>
<keyword evidence="1" id="KW-0732">Signal</keyword>
<evidence type="ECO:0000256" key="1">
    <source>
        <dbReference type="SAM" id="SignalP"/>
    </source>
</evidence>
<dbReference type="Gene3D" id="2.10.220.10">
    <property type="entry name" value="Hormone Receptor, Insulin-like Growth Factor Receptor 1, Chain A, domain 2"/>
    <property type="match status" value="1"/>
</dbReference>
<dbReference type="PANTHER" id="PTHR45756">
    <property type="entry name" value="PALMITOYLTRANSFERASE"/>
    <property type="match status" value="1"/>
</dbReference>
<protein>
    <submittedName>
        <fullName evidence="2">Uncharacterized protein</fullName>
    </submittedName>
</protein>
<comment type="caution">
    <text evidence="2">The sequence shown here is derived from an EMBL/GenBank/DDBJ whole genome shotgun (WGS) entry which is preliminary data.</text>
</comment>
<feature type="signal peptide" evidence="1">
    <location>
        <begin position="1"/>
        <end position="20"/>
    </location>
</feature>
<dbReference type="Proteomes" id="UP001162131">
    <property type="component" value="Unassembled WGS sequence"/>
</dbReference>
<sequence length="783" mass="84568">MWQRLSIALLWLLLSTQSLASKDIHETPKFSLKSLTDPHLTDYYPLRISLEVDDDFLQNTQLNKTVKSAADTTMKILSYLVLSKASKSGFKFGEKIQCDDFLIHQIVKSQGIDADFGLFIKSSSDFEDDLITIKKCESGSQLFVISMAINPEKFLALGEVSQIKSISSAISSIIFEDNLYRNQLLSEVEDYLTVHAFEYMPAIADTGCNPPISNCVTCKTPTVCFNCSASYLPNEDGTQCCAGEYCKTCNGGFNCDSCIDDYIYYNGECHPCPSYCALCNTTACVECDPGYYPLEGIMCMWCSTGCEICHAGPSSLSICTQCYDIDNSVLIDGECSCKKANQIYNQNNICVCAPGYYEDTNGICQPCNTGCETCTSPSQCITCFDKNLTIANADGSCSCKTNELTYNTTTHTCDCPRGEYPDLVSGLCDPCQDSCAWCIAYDICFECINNSILYNSGNGNCTCLDGSKIYDPTTNTCVPCPDGKYAFDGNCYNCISPCAACSYYDHCTECFPGMHLSSSNASCVCNDPTQTFNSSTNTCGDCTEGSCKCTDSQVYDPTTKTCVSCPTGKYASDGVCSPCQSTCLACSSSSECTQCYQGMDLSSNGACECTGTNEVFDPTSKTCQASCSDPSKVYDPLTKSCDNCPNGKYASDGVCLPCQSNCLTCTNNNGCTECYSGMTLLSNNTCVCSDSEKIFDPSAKSCKDCSDTQNGCENNSCAEGCILCASPEVCETCYDSENMVNNNGVCSCAKPNQKFSVSEKKCVDSSSAKGLVLAWILALYAAI</sequence>
<dbReference type="SUPFAM" id="SSF57184">
    <property type="entry name" value="Growth factor receptor domain"/>
    <property type="match status" value="4"/>
</dbReference>
<dbReference type="InterPro" id="IPR009030">
    <property type="entry name" value="Growth_fac_rcpt_cys_sf"/>
</dbReference>
<keyword evidence="3" id="KW-1185">Reference proteome</keyword>
<gene>
    <name evidence="2" type="ORF">BSTOLATCC_MIC50074</name>
</gene>
<accession>A0AAU9JRT9</accession>